<dbReference type="AlphaFoldDB" id="A0A8J4XVT7"/>
<evidence type="ECO:0000313" key="2">
    <source>
        <dbReference type="Proteomes" id="UP000770661"/>
    </source>
</evidence>
<sequence length="185" mass="19895">MARLSTKRAAGRGSTVLGRVAKTPACLALARIRAVRFNWQVFPANINAIRERLPFEGDFGNVGRVLSVAPGWDGVAVNCGGIIILFQKIEEGFCAVGPFFVIDWASMRVDGNSSGTGVKSNVGRDVEWIAVQVFKIEQCMSLGFSVNYHQAGPIGAGTECNLADLSLEAFLETEGASSEGRRWGR</sequence>
<dbReference type="Proteomes" id="UP000770661">
    <property type="component" value="Unassembled WGS sequence"/>
</dbReference>
<reference evidence="1" key="1">
    <citation type="submission" date="2020-07" db="EMBL/GenBank/DDBJ databases">
        <title>The High-quality genome of the commercially important snow crab, Chionoecetes opilio.</title>
        <authorList>
            <person name="Jeong J.-H."/>
            <person name="Ryu S."/>
        </authorList>
    </citation>
    <scope>NUCLEOTIDE SEQUENCE</scope>
    <source>
        <strain evidence="1">MADBK_172401_WGS</strain>
        <tissue evidence="1">Digestive gland</tissue>
    </source>
</reference>
<protein>
    <submittedName>
        <fullName evidence="1">Uncharacterized protein</fullName>
    </submittedName>
</protein>
<name>A0A8J4XVT7_CHIOP</name>
<keyword evidence="2" id="KW-1185">Reference proteome</keyword>
<dbReference type="EMBL" id="JACEEZ010022102">
    <property type="protein sequence ID" value="KAG0712799.1"/>
    <property type="molecule type" value="Genomic_DNA"/>
</dbReference>
<accession>A0A8J4XVT7</accession>
<evidence type="ECO:0000313" key="1">
    <source>
        <dbReference type="EMBL" id="KAG0712799.1"/>
    </source>
</evidence>
<comment type="caution">
    <text evidence="1">The sequence shown here is derived from an EMBL/GenBank/DDBJ whole genome shotgun (WGS) entry which is preliminary data.</text>
</comment>
<gene>
    <name evidence="1" type="ORF">GWK47_017660</name>
</gene>
<proteinExistence type="predicted"/>
<organism evidence="1 2">
    <name type="scientific">Chionoecetes opilio</name>
    <name type="common">Atlantic snow crab</name>
    <name type="synonym">Cancer opilio</name>
    <dbReference type="NCBI Taxonomy" id="41210"/>
    <lineage>
        <taxon>Eukaryota</taxon>
        <taxon>Metazoa</taxon>
        <taxon>Ecdysozoa</taxon>
        <taxon>Arthropoda</taxon>
        <taxon>Crustacea</taxon>
        <taxon>Multicrustacea</taxon>
        <taxon>Malacostraca</taxon>
        <taxon>Eumalacostraca</taxon>
        <taxon>Eucarida</taxon>
        <taxon>Decapoda</taxon>
        <taxon>Pleocyemata</taxon>
        <taxon>Brachyura</taxon>
        <taxon>Eubrachyura</taxon>
        <taxon>Majoidea</taxon>
        <taxon>Majidae</taxon>
        <taxon>Chionoecetes</taxon>
    </lineage>
</organism>